<evidence type="ECO:0000256" key="1">
    <source>
        <dbReference type="SAM" id="MobiDB-lite"/>
    </source>
</evidence>
<protein>
    <submittedName>
        <fullName evidence="2">Uncharacterized protein</fullName>
    </submittedName>
</protein>
<evidence type="ECO:0000313" key="3">
    <source>
        <dbReference type="Proteomes" id="UP000654075"/>
    </source>
</evidence>
<dbReference type="SUPFAM" id="SSF52266">
    <property type="entry name" value="SGNH hydrolase"/>
    <property type="match status" value="1"/>
</dbReference>
<organism evidence="2 3">
    <name type="scientific">Polarella glacialis</name>
    <name type="common">Dinoflagellate</name>
    <dbReference type="NCBI Taxonomy" id="89957"/>
    <lineage>
        <taxon>Eukaryota</taxon>
        <taxon>Sar</taxon>
        <taxon>Alveolata</taxon>
        <taxon>Dinophyceae</taxon>
        <taxon>Suessiales</taxon>
        <taxon>Suessiaceae</taxon>
        <taxon>Polarella</taxon>
    </lineage>
</organism>
<comment type="caution">
    <text evidence="2">The sequence shown here is derived from an EMBL/GenBank/DDBJ whole genome shotgun (WGS) entry which is preliminary data.</text>
</comment>
<name>A0A813DH69_POLGL</name>
<sequence length="738" mass="82138">DIPAAVGTAGCKPLSLVVGDWVVSKRPDLLIIEAAVNDGDDLLENEDVCGVLRAAEGIVRTVQRRSPGTAIVFLEMFLRDDAEARVLKTGSEAWRDSRVEVSLAAAAAEPSGQPRYIAQVTNEQDCLLLCEADELCVSSTLLPGYGRARNLRCEVLGVDAAAGMPSPEGAEQESYSRDLTGPTASPSRGSSSPRKVLLATFATGPVFEETQLRLHESLGTAEIQEHWAWNKTTFDEGVHGDWYRRNAKVNFRRGGAWKPYLIWQSFRHVKWGDWLIYHDASQYVREGFSSSVQPLLDWLESKREENPCECLAATRLRQTIQHEWQQQCVGAYGPVERDFARAEQIHCGTMWRLGACTPSSRADCCAHLWRRPMMQHSWSVWRKNRRSARFLREWAKQSEEFDIVAHLPFVDQSLNSLLFYRWHEELQLKALWVPSLYRAHWAQDMDLSAVGRWDGVLLKHMNSVLDELYNEAITRKQKLWLTNPVEEQHTEGSEAAPESRGLTWCQSRAQPKRWARSLCIPDANRPALAARVVAAILYLSDGAGNEVPLSGRYKSPSGWNRDEYEPSRSNDPVGDLSIALLGPPKDGASHFGGGEPQLFAQGFAGALQLGQIRTPVPDIIGPDGVEFTPRRVLAEVTLLNDGSVPWPPGARLCPALGGGNFTRPEANFECFHEGQFGQQLSCGALKKGQLAVVRIATRLPGSELRGALRESRWALCDPETEKPFGVFFSLQFHPGVAP</sequence>
<feature type="region of interest" description="Disordered" evidence="1">
    <location>
        <begin position="162"/>
        <end position="192"/>
    </location>
</feature>
<keyword evidence="3" id="KW-1185">Reference proteome</keyword>
<proteinExistence type="predicted"/>
<accession>A0A813DH69</accession>
<dbReference type="Proteomes" id="UP000654075">
    <property type="component" value="Unassembled WGS sequence"/>
</dbReference>
<dbReference type="AlphaFoldDB" id="A0A813DH69"/>
<evidence type="ECO:0000313" key="2">
    <source>
        <dbReference type="EMBL" id="CAE8587056.1"/>
    </source>
</evidence>
<dbReference type="EMBL" id="CAJNNV010002354">
    <property type="protein sequence ID" value="CAE8587056.1"/>
    <property type="molecule type" value="Genomic_DNA"/>
</dbReference>
<feature type="compositionally biased region" description="Polar residues" evidence="1">
    <location>
        <begin position="182"/>
        <end position="192"/>
    </location>
</feature>
<feature type="non-terminal residue" evidence="2">
    <location>
        <position position="738"/>
    </location>
</feature>
<dbReference type="OrthoDB" id="427277at2759"/>
<reference evidence="2" key="1">
    <citation type="submission" date="2021-02" db="EMBL/GenBank/DDBJ databases">
        <authorList>
            <person name="Dougan E. K."/>
            <person name="Rhodes N."/>
            <person name="Thang M."/>
            <person name="Chan C."/>
        </authorList>
    </citation>
    <scope>NUCLEOTIDE SEQUENCE</scope>
</reference>
<gene>
    <name evidence="2" type="ORF">PGLA1383_LOCUS5898</name>
</gene>